<comment type="cofactor">
    <cofactor evidence="1 8">
        <name>Mg(2+)</name>
        <dbReference type="ChEBI" id="CHEBI:18420"/>
    </cofactor>
</comment>
<evidence type="ECO:0000259" key="9">
    <source>
        <dbReference type="Pfam" id="PF01850"/>
    </source>
</evidence>
<dbReference type="InterPro" id="IPR050556">
    <property type="entry name" value="Type_II_TA_system_RNase"/>
</dbReference>
<dbReference type="EMBL" id="CP003620">
    <property type="protein sequence ID" value="AFZ11658.1"/>
    <property type="molecule type" value="Genomic_DNA"/>
</dbReference>
<proteinExistence type="inferred from homology"/>
<keyword evidence="5 8" id="KW-0378">Hydrolase</keyword>
<evidence type="ECO:0000256" key="8">
    <source>
        <dbReference type="HAMAP-Rule" id="MF_00265"/>
    </source>
</evidence>
<dbReference type="EC" id="3.1.-.-" evidence="8"/>
<feature type="binding site" evidence="8">
    <location>
        <position position="99"/>
    </location>
    <ligand>
        <name>Mg(2+)</name>
        <dbReference type="ChEBI" id="CHEBI:18420"/>
    </ligand>
</feature>
<dbReference type="KEGG" id="cep:Cri9333_0731"/>
<dbReference type="GO" id="GO:0016787">
    <property type="term" value="F:hydrolase activity"/>
    <property type="evidence" value="ECO:0007669"/>
    <property type="project" value="UniProtKB-KW"/>
</dbReference>
<evidence type="ECO:0000313" key="11">
    <source>
        <dbReference type="Proteomes" id="UP000010472"/>
    </source>
</evidence>
<keyword evidence="6 8" id="KW-0460">Magnesium</keyword>
<name>K9VU80_9CYAN</name>
<evidence type="ECO:0000256" key="2">
    <source>
        <dbReference type="ARBA" id="ARBA00022649"/>
    </source>
</evidence>
<dbReference type="Proteomes" id="UP000010472">
    <property type="component" value="Chromosome"/>
</dbReference>
<dbReference type="AlphaFoldDB" id="K9VU80"/>
<dbReference type="InterPro" id="IPR029060">
    <property type="entry name" value="PIN-like_dom_sf"/>
</dbReference>
<dbReference type="RefSeq" id="WP_015201780.1">
    <property type="nucleotide sequence ID" value="NC_019753.1"/>
</dbReference>
<dbReference type="HOGENOM" id="CLU_118482_5_3_3"/>
<dbReference type="GO" id="GO:0004540">
    <property type="term" value="F:RNA nuclease activity"/>
    <property type="evidence" value="ECO:0007669"/>
    <property type="project" value="InterPro"/>
</dbReference>
<dbReference type="HAMAP" id="MF_00265">
    <property type="entry name" value="VapC_Nob1"/>
    <property type="match status" value="1"/>
</dbReference>
<keyword evidence="3 8" id="KW-0540">Nuclease</keyword>
<dbReference type="PANTHER" id="PTHR33653">
    <property type="entry name" value="RIBONUCLEASE VAPC2"/>
    <property type="match status" value="1"/>
</dbReference>
<comment type="function">
    <text evidence="8">Toxic component of a toxin-antitoxin (TA) system. An RNase.</text>
</comment>
<dbReference type="GO" id="GO:0090729">
    <property type="term" value="F:toxin activity"/>
    <property type="evidence" value="ECO:0007669"/>
    <property type="project" value="UniProtKB-KW"/>
</dbReference>
<feature type="binding site" evidence="8">
    <location>
        <position position="8"/>
    </location>
    <ligand>
        <name>Mg(2+)</name>
        <dbReference type="ChEBI" id="CHEBI:18420"/>
    </ligand>
</feature>
<evidence type="ECO:0000256" key="5">
    <source>
        <dbReference type="ARBA" id="ARBA00022801"/>
    </source>
</evidence>
<dbReference type="SUPFAM" id="SSF88723">
    <property type="entry name" value="PIN domain-like"/>
    <property type="match status" value="1"/>
</dbReference>
<dbReference type="CDD" id="cd18748">
    <property type="entry name" value="PIN_VapC4-5_FitB-like"/>
    <property type="match status" value="1"/>
</dbReference>
<keyword evidence="2 8" id="KW-1277">Toxin-antitoxin system</keyword>
<dbReference type="InterPro" id="IPR022907">
    <property type="entry name" value="VapC_family"/>
</dbReference>
<evidence type="ECO:0000256" key="6">
    <source>
        <dbReference type="ARBA" id="ARBA00022842"/>
    </source>
</evidence>
<keyword evidence="4 8" id="KW-0479">Metal-binding</keyword>
<reference evidence="10 11" key="1">
    <citation type="submission" date="2012-06" db="EMBL/GenBank/DDBJ databases">
        <title>Finished chromosome of genome of Crinalium epipsammum PCC 9333.</title>
        <authorList>
            <consortium name="US DOE Joint Genome Institute"/>
            <person name="Gugger M."/>
            <person name="Coursin T."/>
            <person name="Rippka R."/>
            <person name="Tandeau De Marsac N."/>
            <person name="Huntemann M."/>
            <person name="Wei C.-L."/>
            <person name="Han J."/>
            <person name="Detter J.C."/>
            <person name="Han C."/>
            <person name="Tapia R."/>
            <person name="Davenport K."/>
            <person name="Daligault H."/>
            <person name="Erkkila T."/>
            <person name="Gu W."/>
            <person name="Munk A.C.C."/>
            <person name="Teshima H."/>
            <person name="Xu Y."/>
            <person name="Chain P."/>
            <person name="Chen A."/>
            <person name="Krypides N."/>
            <person name="Mavromatis K."/>
            <person name="Markowitz V."/>
            <person name="Szeto E."/>
            <person name="Ivanova N."/>
            <person name="Mikhailova N."/>
            <person name="Ovchinnikova G."/>
            <person name="Pagani I."/>
            <person name="Pati A."/>
            <person name="Goodwin L."/>
            <person name="Peters L."/>
            <person name="Pitluck S."/>
            <person name="Woyke T."/>
            <person name="Kerfeld C."/>
        </authorList>
    </citation>
    <scope>NUCLEOTIDE SEQUENCE [LARGE SCALE GENOMIC DNA]</scope>
    <source>
        <strain evidence="10 11">PCC 9333</strain>
    </source>
</reference>
<keyword evidence="8" id="KW-0800">Toxin</keyword>
<dbReference type="STRING" id="1173022.Cri9333_0731"/>
<evidence type="ECO:0000256" key="1">
    <source>
        <dbReference type="ARBA" id="ARBA00001946"/>
    </source>
</evidence>
<dbReference type="eggNOG" id="COG1487">
    <property type="taxonomic scope" value="Bacteria"/>
</dbReference>
<organism evidence="10 11">
    <name type="scientific">Crinalium epipsammum PCC 9333</name>
    <dbReference type="NCBI Taxonomy" id="1173022"/>
    <lineage>
        <taxon>Bacteria</taxon>
        <taxon>Bacillati</taxon>
        <taxon>Cyanobacteriota</taxon>
        <taxon>Cyanophyceae</taxon>
        <taxon>Gomontiellales</taxon>
        <taxon>Gomontiellaceae</taxon>
        <taxon>Crinalium</taxon>
    </lineage>
</organism>
<dbReference type="PATRIC" id="fig|1173022.3.peg.798"/>
<evidence type="ECO:0000256" key="7">
    <source>
        <dbReference type="ARBA" id="ARBA00038093"/>
    </source>
</evidence>
<evidence type="ECO:0000256" key="4">
    <source>
        <dbReference type="ARBA" id="ARBA00022723"/>
    </source>
</evidence>
<evidence type="ECO:0000256" key="3">
    <source>
        <dbReference type="ARBA" id="ARBA00022722"/>
    </source>
</evidence>
<dbReference type="PANTHER" id="PTHR33653:SF1">
    <property type="entry name" value="RIBONUCLEASE VAPC2"/>
    <property type="match status" value="1"/>
</dbReference>
<keyword evidence="11" id="KW-1185">Reference proteome</keyword>
<protein>
    <recommendedName>
        <fullName evidence="8">Ribonuclease VapC</fullName>
        <shortName evidence="8">RNase VapC</shortName>
        <ecNumber evidence="8">3.1.-.-</ecNumber>
    </recommendedName>
    <alternativeName>
        <fullName evidence="8">Toxin VapC</fullName>
    </alternativeName>
</protein>
<dbReference type="GO" id="GO:0000287">
    <property type="term" value="F:magnesium ion binding"/>
    <property type="evidence" value="ECO:0007669"/>
    <property type="project" value="UniProtKB-UniRule"/>
</dbReference>
<gene>
    <name evidence="8" type="primary">vapC</name>
    <name evidence="10" type="ORF">Cri9333_0731</name>
</gene>
<dbReference type="Gene3D" id="3.40.50.1010">
    <property type="entry name" value="5'-nuclease"/>
    <property type="match status" value="1"/>
</dbReference>
<dbReference type="OrthoDB" id="9796690at2"/>
<accession>K9VU80</accession>
<evidence type="ECO:0000313" key="10">
    <source>
        <dbReference type="EMBL" id="AFZ11658.1"/>
    </source>
</evidence>
<dbReference type="Pfam" id="PF01850">
    <property type="entry name" value="PIN"/>
    <property type="match status" value="1"/>
</dbReference>
<dbReference type="InterPro" id="IPR002716">
    <property type="entry name" value="PIN_dom"/>
</dbReference>
<feature type="domain" description="PIN" evidence="9">
    <location>
        <begin position="5"/>
        <end position="125"/>
    </location>
</feature>
<sequence>MTYLYLLDTNIISELIKNPRGVIFSKIQNVGEDTVCTSIIVACESRFGAEKKNSQKLTEKVEIILDSIEILPLTHPVEQYYAEIRTDLEQQGTPIGGNDLLIAAHCLSLGLTLVTNNVREFSRVPNLKVENWLNPN</sequence>
<comment type="similarity">
    <text evidence="7 8">Belongs to the PINc/VapC protein family.</text>
</comment>